<evidence type="ECO:0000313" key="2">
    <source>
        <dbReference type="EMBL" id="KKN93542.1"/>
    </source>
</evidence>
<dbReference type="GO" id="GO:0045454">
    <property type="term" value="P:cell redox homeostasis"/>
    <property type="evidence" value="ECO:0007669"/>
    <property type="project" value="TreeGrafter"/>
</dbReference>
<dbReference type="CDD" id="cd02976">
    <property type="entry name" value="NrdH"/>
    <property type="match status" value="1"/>
</dbReference>
<dbReference type="SUPFAM" id="SSF52833">
    <property type="entry name" value="Thioredoxin-like"/>
    <property type="match status" value="1"/>
</dbReference>
<name>A0A0F9V1F5_9ZZZZ</name>
<dbReference type="InterPro" id="IPR011911">
    <property type="entry name" value="GlrX_YruB"/>
</dbReference>
<dbReference type="InterPro" id="IPR051548">
    <property type="entry name" value="Grx-like_ET"/>
</dbReference>
<dbReference type="PANTHER" id="PTHR34386">
    <property type="entry name" value="GLUTAREDOXIN"/>
    <property type="match status" value="1"/>
</dbReference>
<feature type="domain" description="Glutaredoxin" evidence="1">
    <location>
        <begin position="2"/>
        <end position="61"/>
    </location>
</feature>
<comment type="caution">
    <text evidence="2">The sequence shown here is derived from an EMBL/GenBank/DDBJ whole genome shotgun (WGS) entry which is preliminary data.</text>
</comment>
<protein>
    <recommendedName>
        <fullName evidence="1">Glutaredoxin domain-containing protein</fullName>
    </recommendedName>
</protein>
<evidence type="ECO:0000259" key="1">
    <source>
        <dbReference type="Pfam" id="PF00462"/>
    </source>
</evidence>
<gene>
    <name evidence="2" type="ORF">LCGC14_0197310</name>
</gene>
<proteinExistence type="predicted"/>
<dbReference type="GO" id="GO:0009055">
    <property type="term" value="F:electron transfer activity"/>
    <property type="evidence" value="ECO:0007669"/>
    <property type="project" value="TreeGrafter"/>
</dbReference>
<dbReference type="InterPro" id="IPR002109">
    <property type="entry name" value="Glutaredoxin"/>
</dbReference>
<dbReference type="PANTHER" id="PTHR34386:SF1">
    <property type="entry name" value="GLUTAREDOXIN-LIKE PROTEIN NRDH"/>
    <property type="match status" value="1"/>
</dbReference>
<dbReference type="AlphaFoldDB" id="A0A0F9V1F5"/>
<sequence>MVKVFSTPTCPYCVTLKEFLKEHSIEFEDIDVSQNKQALDEMVKNSGQMGVPVVDIDGQIIVGFDKEKISELLNIKE</sequence>
<accession>A0A0F9V1F5</accession>
<dbReference type="Pfam" id="PF00462">
    <property type="entry name" value="Glutaredoxin"/>
    <property type="match status" value="1"/>
</dbReference>
<dbReference type="Gene3D" id="3.40.30.10">
    <property type="entry name" value="Glutaredoxin"/>
    <property type="match status" value="1"/>
</dbReference>
<dbReference type="NCBIfam" id="TIGR02196">
    <property type="entry name" value="GlrX_YruB"/>
    <property type="match status" value="1"/>
</dbReference>
<organism evidence="2">
    <name type="scientific">marine sediment metagenome</name>
    <dbReference type="NCBI Taxonomy" id="412755"/>
    <lineage>
        <taxon>unclassified sequences</taxon>
        <taxon>metagenomes</taxon>
        <taxon>ecological metagenomes</taxon>
    </lineage>
</organism>
<reference evidence="2" key="1">
    <citation type="journal article" date="2015" name="Nature">
        <title>Complex archaea that bridge the gap between prokaryotes and eukaryotes.</title>
        <authorList>
            <person name="Spang A."/>
            <person name="Saw J.H."/>
            <person name="Jorgensen S.L."/>
            <person name="Zaremba-Niedzwiedzka K."/>
            <person name="Martijn J."/>
            <person name="Lind A.E."/>
            <person name="van Eijk R."/>
            <person name="Schleper C."/>
            <person name="Guy L."/>
            <person name="Ettema T.J."/>
        </authorList>
    </citation>
    <scope>NUCLEOTIDE SEQUENCE</scope>
</reference>
<dbReference type="PROSITE" id="PS51354">
    <property type="entry name" value="GLUTAREDOXIN_2"/>
    <property type="match status" value="1"/>
</dbReference>
<dbReference type="EMBL" id="LAZR01000085">
    <property type="protein sequence ID" value="KKN93542.1"/>
    <property type="molecule type" value="Genomic_DNA"/>
</dbReference>
<dbReference type="InterPro" id="IPR036249">
    <property type="entry name" value="Thioredoxin-like_sf"/>
</dbReference>